<protein>
    <recommendedName>
        <fullName evidence="2">arylamine N-acetyltransferase</fullName>
        <ecNumber evidence="2">2.3.1.5</ecNumber>
    </recommendedName>
</protein>
<accession>A0ABP1PRH8</accession>
<dbReference type="InterPro" id="IPR038765">
    <property type="entry name" value="Papain-like_cys_pep_sf"/>
</dbReference>
<gene>
    <name evidence="3" type="ORF">ODALV1_LOCUS1862</name>
</gene>
<reference evidence="3 4" key="1">
    <citation type="submission" date="2024-08" db="EMBL/GenBank/DDBJ databases">
        <authorList>
            <person name="Cucini C."/>
            <person name="Frati F."/>
        </authorList>
    </citation>
    <scope>NUCLEOTIDE SEQUENCE [LARGE SCALE GENOMIC DNA]</scope>
</reference>
<organism evidence="3 4">
    <name type="scientific">Orchesella dallaii</name>
    <dbReference type="NCBI Taxonomy" id="48710"/>
    <lineage>
        <taxon>Eukaryota</taxon>
        <taxon>Metazoa</taxon>
        <taxon>Ecdysozoa</taxon>
        <taxon>Arthropoda</taxon>
        <taxon>Hexapoda</taxon>
        <taxon>Collembola</taxon>
        <taxon>Entomobryomorpha</taxon>
        <taxon>Entomobryoidea</taxon>
        <taxon>Orchesellidae</taxon>
        <taxon>Orchesellinae</taxon>
        <taxon>Orchesella</taxon>
    </lineage>
</organism>
<keyword evidence="4" id="KW-1185">Reference proteome</keyword>
<evidence type="ECO:0000313" key="4">
    <source>
        <dbReference type="Proteomes" id="UP001642540"/>
    </source>
</evidence>
<comment type="similarity">
    <text evidence="1">Belongs to the arylamine N-acetyltransferase family.</text>
</comment>
<dbReference type="SUPFAM" id="SSF54001">
    <property type="entry name" value="Cysteine proteinases"/>
    <property type="match status" value="1"/>
</dbReference>
<comment type="caution">
    <text evidence="3">The sequence shown here is derived from an EMBL/GenBank/DDBJ whole genome shotgun (WGS) entry which is preliminary data.</text>
</comment>
<dbReference type="PANTHER" id="PTHR11786">
    <property type="entry name" value="N-HYDROXYARYLAMINE O-ACETYLTRANSFERASE"/>
    <property type="match status" value="1"/>
</dbReference>
<dbReference type="InterPro" id="IPR001447">
    <property type="entry name" value="Arylamine_N-AcTrfase"/>
</dbReference>
<evidence type="ECO:0000256" key="1">
    <source>
        <dbReference type="ARBA" id="ARBA00006547"/>
    </source>
</evidence>
<dbReference type="EC" id="2.3.1.5" evidence="2"/>
<dbReference type="Pfam" id="PF00797">
    <property type="entry name" value="Acetyltransf_2"/>
    <property type="match status" value="1"/>
</dbReference>
<sequence length="309" mass="35191">MFIKNYYNIVNPKELFIKDRLSLLRQLIKASVVNMPFQNLTSFGAFLPCERPTPQFKEMLASGIRGEGGLCGHLNNFLNLHLQTLGFDIDHLAGCFRRTGVPNSHQLIKVRIPGYALKYPVANPMESRENKTFIVDVGCGIPLHEPICVENLPYTGRAGGLEFRYERVDENTLQRVNINGDAIMGKMPSSYISPQDYTIDLTPRKYADFHGPGHAIYSNPRSVFLHQGIYCFRYLDITEDDFEMVCVRGKELIFITKETRTAQSFSSYAELKPSLLKYFPMISTNDVELTVKHFSIPFEEALKMSSKKP</sequence>
<dbReference type="EMBL" id="CAXLJM020000006">
    <property type="protein sequence ID" value="CAL8071752.1"/>
    <property type="molecule type" value="Genomic_DNA"/>
</dbReference>
<dbReference type="Gene3D" id="3.30.2140.20">
    <property type="match status" value="1"/>
</dbReference>
<dbReference type="Proteomes" id="UP001642540">
    <property type="component" value="Unassembled WGS sequence"/>
</dbReference>
<evidence type="ECO:0000256" key="2">
    <source>
        <dbReference type="ARBA" id="ARBA00012701"/>
    </source>
</evidence>
<dbReference type="InterPro" id="IPR053710">
    <property type="entry name" value="Arylamine_NAT_domain_sf"/>
</dbReference>
<name>A0ABP1PRH8_9HEXA</name>
<proteinExistence type="inferred from homology"/>
<dbReference type="PANTHER" id="PTHR11786:SF0">
    <property type="entry name" value="ARYLAMINE N-ACETYLTRANSFERASE 4-RELATED"/>
    <property type="match status" value="1"/>
</dbReference>
<evidence type="ECO:0000313" key="3">
    <source>
        <dbReference type="EMBL" id="CAL8071752.1"/>
    </source>
</evidence>